<reference evidence="6" key="1">
    <citation type="submission" date="2020-09" db="EMBL/GenBank/DDBJ databases">
        <title>Genome-Enabled Discovery of Anthraquinone Biosynthesis in Senna tora.</title>
        <authorList>
            <person name="Kang S.-H."/>
            <person name="Pandey R.P."/>
            <person name="Lee C.-M."/>
            <person name="Sim J.-S."/>
            <person name="Jeong J.-T."/>
            <person name="Choi B.-S."/>
            <person name="Jung M."/>
            <person name="Ginzburg D."/>
            <person name="Zhao K."/>
            <person name="Won S.Y."/>
            <person name="Oh T.-J."/>
            <person name="Yu Y."/>
            <person name="Kim N.-H."/>
            <person name="Lee O.R."/>
            <person name="Lee T.-H."/>
            <person name="Bashyal P."/>
            <person name="Kim T.-S."/>
            <person name="Lee W.-H."/>
            <person name="Kawkins C."/>
            <person name="Kim C.-K."/>
            <person name="Kim J.S."/>
            <person name="Ahn B.O."/>
            <person name="Rhee S.Y."/>
            <person name="Sohng J.K."/>
        </authorList>
    </citation>
    <scope>NUCLEOTIDE SEQUENCE</scope>
    <source>
        <tissue evidence="6">Leaf</tissue>
    </source>
</reference>
<accession>A0A834TZX1</accession>
<proteinExistence type="inferred from homology"/>
<comment type="function">
    <text evidence="3">Required for the function of coenzyme Q in the respiratory chain. May serve as a chaperone or may be involved in the transport of Q6 from its site of synthesis to the catalytic sites of the respiratory complexes.</text>
</comment>
<dbReference type="SUPFAM" id="SSF55961">
    <property type="entry name" value="Bet v1-like"/>
    <property type="match status" value="1"/>
</dbReference>
<evidence type="ECO:0000313" key="7">
    <source>
        <dbReference type="Proteomes" id="UP000634136"/>
    </source>
</evidence>
<evidence type="ECO:0000256" key="4">
    <source>
        <dbReference type="SAM" id="MobiDB-lite"/>
    </source>
</evidence>
<evidence type="ECO:0000256" key="2">
    <source>
        <dbReference type="ARBA" id="ARBA00011814"/>
    </source>
</evidence>
<evidence type="ECO:0000256" key="1">
    <source>
        <dbReference type="ARBA" id="ARBA00006885"/>
    </source>
</evidence>
<dbReference type="Proteomes" id="UP000634136">
    <property type="component" value="Unassembled WGS sequence"/>
</dbReference>
<dbReference type="PANTHER" id="PTHR12901:SF10">
    <property type="entry name" value="COENZYME Q-BINDING PROTEIN COQ10, MITOCHONDRIAL"/>
    <property type="match status" value="1"/>
</dbReference>
<name>A0A834TZX1_9FABA</name>
<feature type="domain" description="Coenzyme Q-binding protein COQ10 START" evidence="5">
    <location>
        <begin position="360"/>
        <end position="427"/>
    </location>
</feature>
<feature type="region of interest" description="Disordered" evidence="4">
    <location>
        <begin position="1"/>
        <end position="20"/>
    </location>
</feature>
<comment type="similarity">
    <text evidence="1">Belongs to the COQ10 family.</text>
</comment>
<evidence type="ECO:0000313" key="6">
    <source>
        <dbReference type="EMBL" id="KAF7830622.1"/>
    </source>
</evidence>
<evidence type="ECO:0000256" key="3">
    <source>
        <dbReference type="ARBA" id="ARBA00024947"/>
    </source>
</evidence>
<keyword evidence="7" id="KW-1185">Reference proteome</keyword>
<dbReference type="GO" id="GO:0048039">
    <property type="term" value="F:ubiquinone binding"/>
    <property type="evidence" value="ECO:0007669"/>
    <property type="project" value="InterPro"/>
</dbReference>
<dbReference type="Pfam" id="PF03364">
    <property type="entry name" value="Polyketide_cyc"/>
    <property type="match status" value="1"/>
</dbReference>
<dbReference type="InterPro" id="IPR005031">
    <property type="entry name" value="COQ10_START"/>
</dbReference>
<dbReference type="AlphaFoldDB" id="A0A834TZX1"/>
<dbReference type="OrthoDB" id="1923282at2759"/>
<dbReference type="PANTHER" id="PTHR12901">
    <property type="entry name" value="SPERM PROTEIN HOMOLOG"/>
    <property type="match status" value="1"/>
</dbReference>
<dbReference type="CDD" id="cd07813">
    <property type="entry name" value="COQ10p_like"/>
    <property type="match status" value="1"/>
</dbReference>
<gene>
    <name evidence="6" type="ORF">G2W53_012955</name>
</gene>
<protein>
    <submittedName>
        <fullName evidence="6">Coenzyme Q-binding protein COQ10-like protein, mitochondrial</fullName>
    </submittedName>
</protein>
<dbReference type="Gene3D" id="3.30.530.20">
    <property type="match status" value="1"/>
</dbReference>
<organism evidence="6 7">
    <name type="scientific">Senna tora</name>
    <dbReference type="NCBI Taxonomy" id="362788"/>
    <lineage>
        <taxon>Eukaryota</taxon>
        <taxon>Viridiplantae</taxon>
        <taxon>Streptophyta</taxon>
        <taxon>Embryophyta</taxon>
        <taxon>Tracheophyta</taxon>
        <taxon>Spermatophyta</taxon>
        <taxon>Magnoliopsida</taxon>
        <taxon>eudicotyledons</taxon>
        <taxon>Gunneridae</taxon>
        <taxon>Pentapetalae</taxon>
        <taxon>rosids</taxon>
        <taxon>fabids</taxon>
        <taxon>Fabales</taxon>
        <taxon>Fabaceae</taxon>
        <taxon>Caesalpinioideae</taxon>
        <taxon>Cassia clade</taxon>
        <taxon>Senna</taxon>
    </lineage>
</organism>
<dbReference type="InterPro" id="IPR023393">
    <property type="entry name" value="START-like_dom_sf"/>
</dbReference>
<dbReference type="GO" id="GO:0005739">
    <property type="term" value="C:mitochondrion"/>
    <property type="evidence" value="ECO:0007669"/>
    <property type="project" value="TreeGrafter"/>
</dbReference>
<sequence>MNNTRLGETRTIPPPAVDDDSTDFTAFPAKQMQVTSIPTSIASFSSSSFIRTRESYDFEESERILGKKAMECTAAAEWTNEKHSLYLKSMEASFVNQLYDSKHILGRPCREGTFSASTTPSGKFKVLRGGCWRNISFQRENPQISRSNECHDLSANPWIQHFRSSSKHPSSVTSPAIEESVTSTIEVTDSGHLHFRKSHLSHHDLLCDDTEMSDQNFVDDEEMEDEKESKRSSNVKRLKSQETDAAGSEQDIIIMPPLSSSSKSLWSFVSGNNGVRQLVGVVESSNALRRKPDQCRCLHSVASILNRHLHKPPSFRTQSPPSLGGLCNNYNAIQRRQFLGFGDDRDGGLSKSYEERRVLGFSPEQLFDVVAAVDFYHGFVPWCQRSEILKHHPDGSFDAELEIGFKFLVESYVSHVQLDKPNRIKVASTFFKEVASTMVDSFTKRCSQIYGPELRVIHKS</sequence>
<dbReference type="EMBL" id="JAAIUW010000005">
    <property type="protein sequence ID" value="KAF7830622.1"/>
    <property type="molecule type" value="Genomic_DNA"/>
</dbReference>
<comment type="caution">
    <text evidence="6">The sequence shown here is derived from an EMBL/GenBank/DDBJ whole genome shotgun (WGS) entry which is preliminary data.</text>
</comment>
<evidence type="ECO:0000259" key="5">
    <source>
        <dbReference type="Pfam" id="PF03364"/>
    </source>
</evidence>
<feature type="region of interest" description="Disordered" evidence="4">
    <location>
        <begin position="219"/>
        <end position="247"/>
    </location>
</feature>
<comment type="subunit">
    <text evidence="2">Interacts with coenzyme Q.</text>
</comment>
<dbReference type="GO" id="GO:0045333">
    <property type="term" value="P:cellular respiration"/>
    <property type="evidence" value="ECO:0007669"/>
    <property type="project" value="InterPro"/>
</dbReference>
<dbReference type="InterPro" id="IPR044996">
    <property type="entry name" value="COQ10-like"/>
</dbReference>